<organism evidence="4 5">
    <name type="scientific">Acanthaster planci</name>
    <name type="common">Crown-of-thorns starfish</name>
    <dbReference type="NCBI Taxonomy" id="133434"/>
    <lineage>
        <taxon>Eukaryota</taxon>
        <taxon>Metazoa</taxon>
        <taxon>Echinodermata</taxon>
        <taxon>Eleutherozoa</taxon>
        <taxon>Asterozoa</taxon>
        <taxon>Asteroidea</taxon>
        <taxon>Valvatacea</taxon>
        <taxon>Valvatida</taxon>
        <taxon>Acanthasteridae</taxon>
        <taxon>Acanthaster</taxon>
    </lineage>
</organism>
<evidence type="ECO:0000256" key="1">
    <source>
        <dbReference type="SAM" id="Phobius"/>
    </source>
</evidence>
<dbReference type="PROSITE" id="PS50835">
    <property type="entry name" value="IG_LIKE"/>
    <property type="match status" value="1"/>
</dbReference>
<reference evidence="5" key="1">
    <citation type="submission" date="2025-08" db="UniProtKB">
        <authorList>
            <consortium name="RefSeq"/>
        </authorList>
    </citation>
    <scope>IDENTIFICATION</scope>
</reference>
<dbReference type="InterPro" id="IPR013783">
    <property type="entry name" value="Ig-like_fold"/>
</dbReference>
<evidence type="ECO:0000256" key="2">
    <source>
        <dbReference type="SAM" id="SignalP"/>
    </source>
</evidence>
<keyword evidence="1" id="KW-0812">Transmembrane</keyword>
<dbReference type="KEGG" id="aplc:110986942"/>
<keyword evidence="4" id="KW-1185">Reference proteome</keyword>
<sequence>MLPGEKHSGLRLLTAVLLISRITSSTLFLERGSRGVIPCPPVTSGQLPLHEITAQYWYVTRVQDGNLLISSFRGRVAPQNSIPEGVYDIDRNFSLVIENVTDSDEGIYFYKAKPRLRMVVDGHVTVAVKVSPKEPFPEVTECTRGAPKSECKAVFSHDVMKPRLTCSVRNVKPAVVLRWFLVYSDGGIELLSDRFDVEQSEVLENTFTTSTSLPLSSTKVNDKKFRCEAYGEALGATNGSRVTATVMEYPVLQTTPHLTSLQTTTAVMREAMGLISATTDKPDSIANALIAVTVTAALSITVNIFLAMAICKIKSTRRKNETKVREQRNTFCICLSFRTQIQTKSHIQYPMNVKMWVVNYILSRSRN</sequence>
<dbReference type="SUPFAM" id="SSF48726">
    <property type="entry name" value="Immunoglobulin"/>
    <property type="match status" value="2"/>
</dbReference>
<evidence type="ECO:0000313" key="5">
    <source>
        <dbReference type="RefSeq" id="XP_022104981.1"/>
    </source>
</evidence>
<dbReference type="OrthoDB" id="10010359at2759"/>
<dbReference type="RefSeq" id="XP_022104981.1">
    <property type="nucleotide sequence ID" value="XM_022249289.1"/>
</dbReference>
<dbReference type="AlphaFoldDB" id="A0A8B7ZNM7"/>
<keyword evidence="2" id="KW-0732">Signal</keyword>
<evidence type="ECO:0000313" key="4">
    <source>
        <dbReference type="Proteomes" id="UP000694845"/>
    </source>
</evidence>
<dbReference type="Proteomes" id="UP000694845">
    <property type="component" value="Unplaced"/>
</dbReference>
<evidence type="ECO:0000259" key="3">
    <source>
        <dbReference type="PROSITE" id="PS50835"/>
    </source>
</evidence>
<dbReference type="InterPro" id="IPR036179">
    <property type="entry name" value="Ig-like_dom_sf"/>
</dbReference>
<dbReference type="GeneID" id="110986942"/>
<dbReference type="InterPro" id="IPR007110">
    <property type="entry name" value="Ig-like_dom"/>
</dbReference>
<accession>A0A8B7ZNM7</accession>
<gene>
    <name evidence="5" type="primary">LOC110986942</name>
</gene>
<keyword evidence="1" id="KW-0472">Membrane</keyword>
<feature type="domain" description="Ig-like" evidence="3">
    <location>
        <begin position="137"/>
        <end position="243"/>
    </location>
</feature>
<feature type="transmembrane region" description="Helical" evidence="1">
    <location>
        <begin position="288"/>
        <end position="311"/>
    </location>
</feature>
<name>A0A8B7ZNM7_ACAPL</name>
<keyword evidence="1" id="KW-1133">Transmembrane helix</keyword>
<feature type="chain" id="PRO_5034844017" evidence="2">
    <location>
        <begin position="26"/>
        <end position="367"/>
    </location>
</feature>
<protein>
    <submittedName>
        <fullName evidence="5">Uncharacterized protein LOC110986942 isoform X1</fullName>
    </submittedName>
</protein>
<feature type="signal peptide" evidence="2">
    <location>
        <begin position="1"/>
        <end position="25"/>
    </location>
</feature>
<proteinExistence type="predicted"/>
<dbReference type="Gene3D" id="2.60.40.10">
    <property type="entry name" value="Immunoglobulins"/>
    <property type="match status" value="2"/>
</dbReference>